<gene>
    <name evidence="3" type="ORF">DBT_2299</name>
</gene>
<reference evidence="3 4" key="1">
    <citation type="submission" date="2016-06" db="EMBL/GenBank/DDBJ databases">
        <title>Respiratory ammonification of nitrate coupled to the oxidation of elemental sulfur in deep-sea autotrophic thermophilic bacteria.</title>
        <authorList>
            <person name="Slobodkina G.B."/>
            <person name="Mardanov A.V."/>
            <person name="Ravin N.V."/>
            <person name="Frolova A.A."/>
            <person name="Viryasiv M.B."/>
            <person name="Chernyh N.A."/>
            <person name="Bonch-Osmolovskaya E.A."/>
            <person name="Slobodkin A.I."/>
        </authorList>
    </citation>
    <scope>NUCLEOTIDE SEQUENCE [LARGE SCALE GENOMIC DNA]</scope>
    <source>
        <strain evidence="3 4">S69</strain>
    </source>
</reference>
<protein>
    <submittedName>
        <fullName evidence="3">Type IV fimbrial biogenesis protein PilY1</fullName>
    </submittedName>
</protein>
<organism evidence="3 4">
    <name type="scientific">Dissulfuribacter thermophilus</name>
    <dbReference type="NCBI Taxonomy" id="1156395"/>
    <lineage>
        <taxon>Bacteria</taxon>
        <taxon>Pseudomonadati</taxon>
        <taxon>Thermodesulfobacteriota</taxon>
        <taxon>Dissulfuribacteria</taxon>
        <taxon>Dissulfuribacterales</taxon>
        <taxon>Dissulfuribacteraceae</taxon>
        <taxon>Dissulfuribacter</taxon>
    </lineage>
</organism>
<feature type="signal peptide" evidence="2">
    <location>
        <begin position="1"/>
        <end position="24"/>
    </location>
</feature>
<evidence type="ECO:0000313" key="4">
    <source>
        <dbReference type="Proteomes" id="UP000093080"/>
    </source>
</evidence>
<accession>A0A1B9F314</accession>
<feature type="region of interest" description="Disordered" evidence="1">
    <location>
        <begin position="1188"/>
        <end position="1211"/>
    </location>
</feature>
<dbReference type="InterPro" id="IPR036465">
    <property type="entry name" value="vWFA_dom_sf"/>
</dbReference>
<keyword evidence="4" id="KW-1185">Reference proteome</keyword>
<dbReference type="STRING" id="1156395.DBT_2299"/>
<sequence length="1220" mass="135339">MKNNRLLILLVFILFFKITNNATASLNEYCATPPFLTSSIPANVLFVIDKSGSMSWFAYYDPWADASYDPTSSYNATKEYEGYFVPDKKYKLINGIWTETNDSLSCNIHHFVTSSSGSFYHILYPVGVCSGNQLNFALMTRMDLFRWAITGGRPVSCTDGDFTNPNCDPNLACTGPTCVLETINDGVWYLYFDGKWHRYDARVEVPISRINGITQIFEDLENRPRFGALFYSNGIESHKVYIGDYPDGNDADPNHPYTYLKRYINAMPPGGGTGSSIAMWEAYDYFKQQNDHRYANGFSLSTPSSLHRDPVYICDAYRSNCRPAPCMKNFVILVSDGQWNYGGDPPGWTCSIDSGGTNYSADPVVPAYRIHTETLRTMNGIPINVHDVYTLGLFLGGTGEQSLKNVAMYGSFDTSSNTWPDTLTGYPQTSCEMDDCGQGKGSACTPLPSSTPDWDSDGDGKPDTFLNAKDANTIKNSLLKFLLDIQKKTSAGSSVSILATKAKKGSIMSQAVFYPEKKFSSYKVTWPGYLNSFWFLNTKTAQNIREDTVNATYLDLTGDYIIDFLLDSSGNLLIDAYNSALNGTATTLATQYFSLDDVHKVWEAGNNLRSMSPANRKIKYAFSTSEWLEFNATNVDGNESGIQNFLGTDLSEYPSCLGSNLSQARRNLVKYIRGEDVANCRERETGSGVWKLGDIIYSTPKLINYKDYSMIFVGANDGMLHAFRVGKARNDGLSPGQIVRVCDDSSVNCTVTKLGKEEWAFIPKNVMPYLRYLADPNYCHLYFVDLSPYIIEEDTNNDGYIDKRILIGGLRLGGACGCTSTDCILPPSDTCSDPSSSECVGLSSYFALDVTDPADPKFLWEFSDPKLALTFSGPAYIKRKKTQFIMFLSGPTNYRGAAGQDLKIFVLKLNGDFSLDTVYKFDGDGKDVGFTKISELASYNRTFGGRLFTNGIDYDGNGTTDAVFFGVSQYTGTVWQGNVIGVLTGDDDPMKWDFETVFQSAREPITSKVEYMKCFDMNYIYFGTGRWFYKTDEEGQNINDTEKLYGIRIDECLLEGPGHCSLNNAHNSQDVCNELDRNAAQNVAWTIEDLEPNDGTYFKERTITDPTSSNMNLIFFTTMQPSADLCSFSGRSRLWALNCATGGNMTSSCNGQFAIKNHGGTLFLQLSRGNIEDASINEGVFSLEGGRTTGWMTGVPPESSTPLAGGSPGREGEIMLWMEK</sequence>
<keyword evidence="2" id="KW-0732">Signal</keyword>
<name>A0A1B9F314_9BACT</name>
<dbReference type="RefSeq" id="WP_067620483.1">
    <property type="nucleotide sequence ID" value="NZ_MAGO01000014.1"/>
</dbReference>
<dbReference type="AlphaFoldDB" id="A0A1B9F314"/>
<evidence type="ECO:0000256" key="2">
    <source>
        <dbReference type="SAM" id="SignalP"/>
    </source>
</evidence>
<proteinExistence type="predicted"/>
<evidence type="ECO:0000313" key="3">
    <source>
        <dbReference type="EMBL" id="OCC14310.1"/>
    </source>
</evidence>
<dbReference type="Proteomes" id="UP000093080">
    <property type="component" value="Unassembled WGS sequence"/>
</dbReference>
<comment type="caution">
    <text evidence="3">The sequence shown here is derived from an EMBL/GenBank/DDBJ whole genome shotgun (WGS) entry which is preliminary data.</text>
</comment>
<feature type="chain" id="PRO_5008626146" evidence="2">
    <location>
        <begin position="25"/>
        <end position="1220"/>
    </location>
</feature>
<dbReference type="OrthoDB" id="7156875at2"/>
<evidence type="ECO:0000256" key="1">
    <source>
        <dbReference type="SAM" id="MobiDB-lite"/>
    </source>
</evidence>
<dbReference type="EMBL" id="MAGO01000014">
    <property type="protein sequence ID" value="OCC14310.1"/>
    <property type="molecule type" value="Genomic_DNA"/>
</dbReference>
<dbReference type="PATRIC" id="fig|1156395.6.peg.2328"/>
<dbReference type="SUPFAM" id="SSF53300">
    <property type="entry name" value="vWA-like"/>
    <property type="match status" value="1"/>
</dbReference>